<protein>
    <recommendedName>
        <fullName evidence="2">Fibronectin type-III domain-containing protein</fullName>
    </recommendedName>
</protein>
<feature type="non-terminal residue" evidence="3">
    <location>
        <position position="2429"/>
    </location>
</feature>
<gene>
    <name evidence="3" type="ORF">I5M27_18390</name>
</gene>
<evidence type="ECO:0000259" key="2">
    <source>
        <dbReference type="PROSITE" id="PS50853"/>
    </source>
</evidence>
<dbReference type="InterPro" id="IPR013783">
    <property type="entry name" value="Ig-like_fold"/>
</dbReference>
<feature type="chain" id="PRO_5046227182" description="Fibronectin type-III domain-containing protein" evidence="1">
    <location>
        <begin position="28"/>
        <end position="2429"/>
    </location>
</feature>
<dbReference type="Gene3D" id="2.60.40.10">
    <property type="entry name" value="Immunoglobulins"/>
    <property type="match status" value="1"/>
</dbReference>
<dbReference type="InterPro" id="IPR036116">
    <property type="entry name" value="FN3_sf"/>
</dbReference>
<dbReference type="RefSeq" id="WP_234462605.1">
    <property type="nucleotide sequence ID" value="NZ_JAEHFX010000016.1"/>
</dbReference>
<evidence type="ECO:0000256" key="1">
    <source>
        <dbReference type="SAM" id="SignalP"/>
    </source>
</evidence>
<dbReference type="CDD" id="cd00063">
    <property type="entry name" value="FN3"/>
    <property type="match status" value="1"/>
</dbReference>
<dbReference type="Gene3D" id="2.60.120.260">
    <property type="entry name" value="Galactose-binding domain-like"/>
    <property type="match status" value="2"/>
</dbReference>
<feature type="signal peptide" evidence="1">
    <location>
        <begin position="1"/>
        <end position="27"/>
    </location>
</feature>
<evidence type="ECO:0000313" key="3">
    <source>
        <dbReference type="EMBL" id="MBK0404965.1"/>
    </source>
</evidence>
<dbReference type="Proteomes" id="UP000644147">
    <property type="component" value="Unassembled WGS sequence"/>
</dbReference>
<comment type="caution">
    <text evidence="3">The sequence shown here is derived from an EMBL/GenBank/DDBJ whole genome shotgun (WGS) entry which is preliminary data.</text>
</comment>
<sequence>MPKIYSISFFSLIILLSSVHHSWAQNAANYSFATSTTGSLALDLNGNAVDMSSGTTQLVAANLDNNASTLQGIPFSFMFMGTAYTQFSASSNGMIRLGSTVIGTGTYTVSTGTATSPIISAFGGDLSTGPSGKVHFKIFGAAPNRTLVIEFLNMSLLYQSSPTNDGTYQVRLYESTGVVEFVYGAMTRNIGTGALNSQQVGIGFSAGSSAGTRAYIISATNTNTNNSATFNQQTYTVGSIPNLDSPTISSQRTYSYTPSIIPNAPSNLTFSNIRPFTITLNWADNATNEIGYTIYRSTDNINFTVITQLASNAQTYTDNAVAPGTQYYYQVRAYAEAHYSGSATGNQTTPVLVPLNGTYTLNQSGSGSRNFTSFTDAITSLNENGISGSVTFNVTAGQTFSENVPAITATGIPGSTITFQKSGSGANPIISSAGTTSSSDAGITIAGGDYFTFDGIDISIASGSALEYGYLIRNASASNGATNNTIQNASITLNRSNTSSIALLQSSGSTGGGFTPTNATGTNQNNTYSNLSIQNVYNGILLNGGSGTLSDNNNTVSGNIIGSIAANDLAGSSSTAYGIKASLQNNVKIFYNEVRNITTTSGTIDGVFVDLALGAAQVYNNKINNLAITSTTTTVVVTGMRLNTYTTNNGHSITAYNNIVTNLNHGFTGTASANRRIIGIVAQGNGSGSGNNLNIHFNSVRLEPAAAYKASSTAFEIGTASGAVMTVTNNIFANFMAAQTGVAKHYAWVTTSATATGNTGSVSNYNDLYIADAGNGFIGLTNTTDRATLADWQTATNQDANSVSVIPQFVSASDLHASAPALNNAGTLIAGITTDMDGETRNATTPDIGADEFTPSSLDLGVTAFVNPGAIGCFSANESIEVTIKNYGTNAVDFSVTPSTVEIVISGAFPQTISHAINTGSLAAGASLNVVAGTANMTAYGTYIFNASTITPGDGNSGNDAMPETTRLLAPPVAQPLRVDFAGFNGTNLTSQFTGWYEAIGAITPTGNASGWANDDFANVTGGANGISAKINLWSNTKNEWIISPKITATATTELHFDLALTLWNNTSAATLGSDDELKVMVSTDCGSTFTAIRTYNASTSINNTGQTEVVNLASFAGQNIIVAFYATEGTIAGASGGPNDVDLFLDNIFIGTPPSLDMGVIAMVSPGPVGCYSANENISVTIRNYGTAPIDFSINPTTVTVNVTGPVPNTISTVINSGTLPTGDTQNITVGQLDLRTTGGTYTFNGSISVTGDGKSANDVMPQVSRTVAPLAVLPQAVDFTGFTGSNLNTGFPDWKEATGAAKPSSTSSVWTSAATTQATFLGSVTAKLNFTTTASTVRQEWIVGPKVAATATTALKLKAAVTSSGGNAVATMLPTDSLKIIVSADCGETYIRVGAITGNDNLTNALTTFTFNLGAYNGQDIIVALLGKTGTPRPAVAYDLHVDDIFLGTPPSTDLGITSILSPGTGCGLSTQETISVTVSNFGSNVQTNIPLQYSLNNGTPIAEIMAGPLAPGASATYNFNTKADFSIAGTYTIAAATTISGDADASNNSAAKAINSIPVITSYPYSQNFENGAGNWTTGGINNSWALGTPAGSVINSAASGSNAWKTNLTGNHNNNEQSFVTGPCFNFSTLVKPMLEMKIWWTAEFGWDGAVLQSSIDGGTTWQNVGTMGDPNNWFNYDDIGGNPGGQLIGWTGTGGSSSNGWVTAKHELNGLGGQASVKLRIAFGSDISTVNNGFAFDDILIQEAPALNIGAIALATPLATGCYAANEPVTITIQNFGIAPIDFTTNPTAVTVNITGATTATLNTTITTGTLAAGATHNVYVDILNMTPAGTYTFNATATVTGDGDTSNDAMPQTTRSVAPIAALPQAVDFNSFTGADLSTHFSGWKEATGAAKPSSTSSAWTSAATTQATFLGSVTAKLNFATSTSTTRNEWIVGPKVPATATTALKLKAAVTSSGGNAVATMLPTDSLKIMVSADCGETYVRVGAITGNDNLSNALTDFIFDLSAYNGQNIIVALMGKTGAARPTTAYDLHIDDLFLGTPPTLDIDAVALALATSKCYAGNEPINVTILNNGPTALDFSVNPVTVTVNVTGVVTRTLSTIVSSGTLAAGATQNVFVDNLNMRIAGGTYTFNGTATVAGDGNTSNDAMPSTSRTAIGLATLPQQVNFTGFTDDNLAALFSGWSEASGTVTPTGTTSAWASDDFGNVAGGVNGVAAKINLWNTGDNIWIISPKVNPTATTELRFDLALTRYGNTNAATLGPDDEFKIMISTDCGSTYTAIRTFNASTPISNTGQTETINLSAYAGQDITVAFFATEGSTGGGIGAVTDLDLFLDNIFIGDCTPGLWSGQVSRDWNVASNWSCNTVPTATTNVSIPAGLSNYPQLAGGTAQANNLTVATGASITINGGALQLAGNLSNSGTFSNAA</sequence>
<dbReference type="SMART" id="SM00060">
    <property type="entry name" value="FN3"/>
    <property type="match status" value="1"/>
</dbReference>
<name>A0ABS1C6G2_9BACT</name>
<feature type="domain" description="Fibronectin type-III" evidence="2">
    <location>
        <begin position="264"/>
        <end position="356"/>
    </location>
</feature>
<keyword evidence="4" id="KW-1185">Reference proteome</keyword>
<dbReference type="Pfam" id="PF00041">
    <property type="entry name" value="fn3"/>
    <property type="match status" value="1"/>
</dbReference>
<dbReference type="EMBL" id="JAEHFX010000016">
    <property type="protein sequence ID" value="MBK0404965.1"/>
    <property type="molecule type" value="Genomic_DNA"/>
</dbReference>
<keyword evidence="1" id="KW-0732">Signal</keyword>
<evidence type="ECO:0000313" key="4">
    <source>
        <dbReference type="Proteomes" id="UP000644147"/>
    </source>
</evidence>
<proteinExistence type="predicted"/>
<dbReference type="SUPFAM" id="SSF49265">
    <property type="entry name" value="Fibronectin type III"/>
    <property type="match status" value="1"/>
</dbReference>
<dbReference type="InterPro" id="IPR003961">
    <property type="entry name" value="FN3_dom"/>
</dbReference>
<accession>A0ABS1C6G2</accession>
<reference evidence="3 4" key="1">
    <citation type="submission" date="2020-12" db="EMBL/GenBank/DDBJ databases">
        <title>Bacterial novel species Adhaeribacter sp. BT258 isolated from soil.</title>
        <authorList>
            <person name="Jung H.-Y."/>
        </authorList>
    </citation>
    <scope>NUCLEOTIDE SEQUENCE [LARGE SCALE GENOMIC DNA]</scope>
    <source>
        <strain evidence="3 4">BT258</strain>
    </source>
</reference>
<dbReference type="PROSITE" id="PS50853">
    <property type="entry name" value="FN3"/>
    <property type="match status" value="1"/>
</dbReference>
<organism evidence="3 4">
    <name type="scientific">Adhaeribacter terrigena</name>
    <dbReference type="NCBI Taxonomy" id="2793070"/>
    <lineage>
        <taxon>Bacteria</taxon>
        <taxon>Pseudomonadati</taxon>
        <taxon>Bacteroidota</taxon>
        <taxon>Cytophagia</taxon>
        <taxon>Cytophagales</taxon>
        <taxon>Hymenobacteraceae</taxon>
        <taxon>Adhaeribacter</taxon>
    </lineage>
</organism>